<dbReference type="AlphaFoldDB" id="A0A9X8HB63"/>
<dbReference type="Proteomes" id="UP000275652">
    <property type="component" value="Unassembled WGS sequence"/>
</dbReference>
<evidence type="ECO:0000313" key="1">
    <source>
        <dbReference type="EMBL" id="RLO07974.1"/>
    </source>
</evidence>
<reference evidence="1 2" key="1">
    <citation type="journal article" date="2018" name="J. Invertebr. Pathol.">
        <title>New genotyping method for the causative agent of crayfish plague (Aphanomyces astaci) based on whole genome data.</title>
        <authorList>
            <person name="Minardi D."/>
            <person name="Studholme D.J."/>
            <person name="van der Giezen M."/>
            <person name="Pretto T."/>
            <person name="Oidtmann B."/>
        </authorList>
    </citation>
    <scope>NUCLEOTIDE SEQUENCE [LARGE SCALE GENOMIC DNA]</scope>
    <source>
        <strain evidence="1 2">KB13</strain>
    </source>
</reference>
<protein>
    <submittedName>
        <fullName evidence="1">Uncharacterized protein</fullName>
    </submittedName>
</protein>
<organism evidence="1 2">
    <name type="scientific">Aphanomyces astaci</name>
    <name type="common">Crayfish plague agent</name>
    <dbReference type="NCBI Taxonomy" id="112090"/>
    <lineage>
        <taxon>Eukaryota</taxon>
        <taxon>Sar</taxon>
        <taxon>Stramenopiles</taxon>
        <taxon>Oomycota</taxon>
        <taxon>Saprolegniomycetes</taxon>
        <taxon>Saprolegniales</taxon>
        <taxon>Verrucalvaceae</taxon>
        <taxon>Aphanomyces</taxon>
    </lineage>
</organism>
<name>A0A9X8HB63_APHAT</name>
<evidence type="ECO:0000313" key="2">
    <source>
        <dbReference type="Proteomes" id="UP000275652"/>
    </source>
</evidence>
<proteinExistence type="predicted"/>
<gene>
    <name evidence="1" type="ORF">DYB28_008731</name>
</gene>
<sequence length="259" mass="27446">MNVNVQQVALQVTIPISKSPSDARLPLPSSVSISGHSLHVSVKLLAPQPPLDATIPSPPVSLPTVSQTHTTAANNNNNEAMINLIALLPSVVSFSWHSAKVTLEHPSSPSQSSVELLQIAFVSQNGSPKHAAVAVDVHRLSAQVVPRQASPPLPLLQLGPMTGSVDVTRPHVYSLALNVSAELKRVHVVLSDVLEPWVSLATNLQIALPPPPPHMSILSSVQLHGKVTNVSVLLCPRTALDLDDPSHLCPPLEILVDDV</sequence>
<dbReference type="EMBL" id="QUTI01022512">
    <property type="protein sequence ID" value="RLO07974.1"/>
    <property type="molecule type" value="Genomic_DNA"/>
</dbReference>
<feature type="non-terminal residue" evidence="1">
    <location>
        <position position="259"/>
    </location>
</feature>
<comment type="caution">
    <text evidence="1">The sequence shown here is derived from an EMBL/GenBank/DDBJ whole genome shotgun (WGS) entry which is preliminary data.</text>
</comment>
<accession>A0A9X8HB63</accession>